<evidence type="ECO:0000313" key="8">
    <source>
        <dbReference type="EMBL" id="ASN06831.1"/>
    </source>
</evidence>
<feature type="transmembrane region" description="Helical" evidence="6">
    <location>
        <begin position="129"/>
        <end position="152"/>
    </location>
</feature>
<keyword evidence="2" id="KW-0813">Transport</keyword>
<feature type="transmembrane region" description="Helical" evidence="6">
    <location>
        <begin position="96"/>
        <end position="117"/>
    </location>
</feature>
<protein>
    <submittedName>
        <fullName evidence="8">MFS transporter</fullName>
    </submittedName>
</protein>
<evidence type="ECO:0000256" key="6">
    <source>
        <dbReference type="SAM" id="Phobius"/>
    </source>
</evidence>
<dbReference type="AlphaFoldDB" id="A0A221MGR6"/>
<dbReference type="InterPro" id="IPR020846">
    <property type="entry name" value="MFS_dom"/>
</dbReference>
<evidence type="ECO:0000256" key="1">
    <source>
        <dbReference type="ARBA" id="ARBA00004651"/>
    </source>
</evidence>
<dbReference type="InterPro" id="IPR011701">
    <property type="entry name" value="MFS"/>
</dbReference>
<gene>
    <name evidence="8" type="ORF">CFK40_18290</name>
</gene>
<name>A0A221MGR6_9BACI</name>
<keyword evidence="3 6" id="KW-0812">Transmembrane</keyword>
<feature type="transmembrane region" description="Helical" evidence="6">
    <location>
        <begin position="36"/>
        <end position="60"/>
    </location>
</feature>
<feature type="domain" description="Major facilitator superfamily (MFS) profile" evidence="7">
    <location>
        <begin position="5"/>
        <end position="406"/>
    </location>
</feature>
<sequence>MRWGILAFLFVAIFINFVDKSLIGYAAVPIMEEFNLSYVQWGLVGSSFFWVFSISGVIGAGLSDRIGSKKMLSILLMSWTVLQFGAYAIVGFPMLILYRVLLGISEGPFTPTGYAHLRKWFPPQSRGKAFSIFNSGATLGALVAAPIIVFMIENTGWRTTFASLGLLSFIWVIPWMLIAKEKPKDSMSWSEPTTTSGKLKWSEISPIILSPTCIFVLLSCFASFWFTTWSAVWLPTYLIQVIHLTTMQMGYAAAAIGVAGAIISILVSSVSDRLFEKNQNYRKSRVFIGATTMVMGALLLYASMSVNSAVLVVIFLCLAKGCITSVLAITPQILIHLLPERSGFMSSLGTSFMNFSGMISPIVSGYFLKIAGDNITLGFNYALFFNIGLLVIVAVLFSIFARPDKPKKIGWNSADNVSVS</sequence>
<dbReference type="RefSeq" id="WP_089533827.1">
    <property type="nucleotide sequence ID" value="NZ_CP022437.1"/>
</dbReference>
<evidence type="ECO:0000259" key="7">
    <source>
        <dbReference type="PROSITE" id="PS50850"/>
    </source>
</evidence>
<feature type="transmembrane region" description="Helical" evidence="6">
    <location>
        <begin position="379"/>
        <end position="401"/>
    </location>
</feature>
<feature type="transmembrane region" description="Helical" evidence="6">
    <location>
        <begin position="207"/>
        <end position="229"/>
    </location>
</feature>
<evidence type="ECO:0000256" key="5">
    <source>
        <dbReference type="ARBA" id="ARBA00023136"/>
    </source>
</evidence>
<keyword evidence="9" id="KW-1185">Reference proteome</keyword>
<feature type="transmembrane region" description="Helical" evidence="6">
    <location>
        <begin position="286"/>
        <end position="304"/>
    </location>
</feature>
<evidence type="ECO:0000256" key="3">
    <source>
        <dbReference type="ARBA" id="ARBA00022692"/>
    </source>
</evidence>
<keyword evidence="5 6" id="KW-0472">Membrane</keyword>
<dbReference type="PANTHER" id="PTHR11662:SF450">
    <property type="entry name" value="BLR1003 PROTEIN"/>
    <property type="match status" value="1"/>
</dbReference>
<reference evidence="8 9" key="1">
    <citation type="journal article" date="2003" name="Int. J. Syst. Evol. Microbiol.">
        <title>Virgibacillus carmonensis sp. nov., Virgibacillus necropolis sp. nov. and Virgibacillus picturae sp. nov., three novel species isolated from deteriorated mural paintings, transfer of the species of the genus salibacillus to Virgibacillus, as Virgibacillus marismortui comb. nov. and Virgibacillus salexigens comb. nov., and emended description of the genus Virgibacillus.</title>
        <authorList>
            <person name="Heyrman J."/>
            <person name="Logan N.A."/>
            <person name="Busse H.J."/>
            <person name="Balcaen A."/>
            <person name="Lebbe L."/>
            <person name="Rodriguez-Diaz M."/>
            <person name="Swings J."/>
            <person name="De Vos P."/>
        </authorList>
    </citation>
    <scope>NUCLEOTIDE SEQUENCE [LARGE SCALE GENOMIC DNA]</scope>
    <source>
        <strain evidence="8 9">LMG 19488</strain>
    </source>
</reference>
<dbReference type="KEGG" id="vne:CFK40_18290"/>
<dbReference type="OrthoDB" id="6360at2"/>
<dbReference type="PANTHER" id="PTHR11662">
    <property type="entry name" value="SOLUTE CARRIER FAMILY 17"/>
    <property type="match status" value="1"/>
</dbReference>
<dbReference type="Proteomes" id="UP000204391">
    <property type="component" value="Chromosome"/>
</dbReference>
<accession>A0A221MGR6</accession>
<dbReference type="Gene3D" id="1.20.1250.20">
    <property type="entry name" value="MFS general substrate transporter like domains"/>
    <property type="match status" value="2"/>
</dbReference>
<dbReference type="SUPFAM" id="SSF103473">
    <property type="entry name" value="MFS general substrate transporter"/>
    <property type="match status" value="1"/>
</dbReference>
<feature type="transmembrane region" description="Helical" evidence="6">
    <location>
        <begin position="158"/>
        <end position="178"/>
    </location>
</feature>
<evidence type="ECO:0000256" key="4">
    <source>
        <dbReference type="ARBA" id="ARBA00022989"/>
    </source>
</evidence>
<organism evidence="8 9">
    <name type="scientific">Virgibacillus necropolis</name>
    <dbReference type="NCBI Taxonomy" id="163877"/>
    <lineage>
        <taxon>Bacteria</taxon>
        <taxon>Bacillati</taxon>
        <taxon>Bacillota</taxon>
        <taxon>Bacilli</taxon>
        <taxon>Bacillales</taxon>
        <taxon>Bacillaceae</taxon>
        <taxon>Virgibacillus</taxon>
    </lineage>
</organism>
<keyword evidence="4 6" id="KW-1133">Transmembrane helix</keyword>
<feature type="transmembrane region" description="Helical" evidence="6">
    <location>
        <begin position="249"/>
        <end position="274"/>
    </location>
</feature>
<evidence type="ECO:0000313" key="9">
    <source>
        <dbReference type="Proteomes" id="UP000204391"/>
    </source>
</evidence>
<dbReference type="Pfam" id="PF07690">
    <property type="entry name" value="MFS_1"/>
    <property type="match status" value="1"/>
</dbReference>
<feature type="transmembrane region" description="Helical" evidence="6">
    <location>
        <begin position="310"/>
        <end position="335"/>
    </location>
</feature>
<dbReference type="GO" id="GO:0022857">
    <property type="term" value="F:transmembrane transporter activity"/>
    <property type="evidence" value="ECO:0007669"/>
    <property type="project" value="InterPro"/>
</dbReference>
<dbReference type="InterPro" id="IPR050382">
    <property type="entry name" value="MFS_Na/Anion_cotransporter"/>
</dbReference>
<dbReference type="InterPro" id="IPR036259">
    <property type="entry name" value="MFS_trans_sf"/>
</dbReference>
<feature type="transmembrane region" description="Helical" evidence="6">
    <location>
        <begin position="347"/>
        <end position="367"/>
    </location>
</feature>
<dbReference type="PROSITE" id="PS50850">
    <property type="entry name" value="MFS"/>
    <property type="match status" value="1"/>
</dbReference>
<proteinExistence type="predicted"/>
<comment type="subcellular location">
    <subcellularLocation>
        <location evidence="1">Cell membrane</location>
        <topology evidence="1">Multi-pass membrane protein</topology>
    </subcellularLocation>
</comment>
<dbReference type="EMBL" id="CP022437">
    <property type="protein sequence ID" value="ASN06831.1"/>
    <property type="molecule type" value="Genomic_DNA"/>
</dbReference>
<evidence type="ECO:0000256" key="2">
    <source>
        <dbReference type="ARBA" id="ARBA00022448"/>
    </source>
</evidence>
<feature type="transmembrane region" description="Helical" evidence="6">
    <location>
        <begin position="72"/>
        <end position="90"/>
    </location>
</feature>
<dbReference type="GO" id="GO:0005886">
    <property type="term" value="C:plasma membrane"/>
    <property type="evidence" value="ECO:0007669"/>
    <property type="project" value="UniProtKB-SubCell"/>
</dbReference>